<sequence>MKTLIDTNPCYTTREIADVLQISKSSVENHLHQLELVNRKGVIFHHDNARPHTSLQTRKKLLKLGWDLPHPSYSPDLAPSDYHLFRSLQNSLNGQRFVSKEGVKQHLEQFFPEKDKKFFERGIMQLPKRWQKIVDQIGEYIVE</sequence>
<dbReference type="GO" id="GO:0042800">
    <property type="term" value="F:histone H3K4 methyltransferase activity"/>
    <property type="evidence" value="ECO:0007669"/>
    <property type="project" value="TreeGrafter"/>
</dbReference>
<dbReference type="OrthoDB" id="7600185at2759"/>
<organism evidence="1 2">
    <name type="scientific">Ooceraea biroi</name>
    <name type="common">Clonal raider ant</name>
    <name type="synonym">Cerapachys biroi</name>
    <dbReference type="NCBI Taxonomy" id="2015173"/>
    <lineage>
        <taxon>Eukaryota</taxon>
        <taxon>Metazoa</taxon>
        <taxon>Ecdysozoa</taxon>
        <taxon>Arthropoda</taxon>
        <taxon>Hexapoda</taxon>
        <taxon>Insecta</taxon>
        <taxon>Pterygota</taxon>
        <taxon>Neoptera</taxon>
        <taxon>Endopterygota</taxon>
        <taxon>Hymenoptera</taxon>
        <taxon>Apocrita</taxon>
        <taxon>Aculeata</taxon>
        <taxon>Formicoidea</taxon>
        <taxon>Formicidae</taxon>
        <taxon>Dorylinae</taxon>
        <taxon>Ooceraea</taxon>
    </lineage>
</organism>
<evidence type="ECO:0000313" key="2">
    <source>
        <dbReference type="Proteomes" id="UP000053097"/>
    </source>
</evidence>
<accession>A0A026WGN4</accession>
<dbReference type="GO" id="GO:0000014">
    <property type="term" value="F:single-stranded DNA endodeoxyribonuclease activity"/>
    <property type="evidence" value="ECO:0007669"/>
    <property type="project" value="TreeGrafter"/>
</dbReference>
<dbReference type="EMBL" id="KK107215">
    <property type="protein sequence ID" value="EZA55222.1"/>
    <property type="molecule type" value="Genomic_DNA"/>
</dbReference>
<dbReference type="PANTHER" id="PTHR46060">
    <property type="entry name" value="MARINER MOS1 TRANSPOSASE-LIKE PROTEIN"/>
    <property type="match status" value="1"/>
</dbReference>
<dbReference type="GO" id="GO:0003697">
    <property type="term" value="F:single-stranded DNA binding"/>
    <property type="evidence" value="ECO:0007669"/>
    <property type="project" value="TreeGrafter"/>
</dbReference>
<dbReference type="GO" id="GO:0044774">
    <property type="term" value="P:mitotic DNA integrity checkpoint signaling"/>
    <property type="evidence" value="ECO:0007669"/>
    <property type="project" value="TreeGrafter"/>
</dbReference>
<dbReference type="GO" id="GO:0046975">
    <property type="term" value="F:histone H3K36 methyltransferase activity"/>
    <property type="evidence" value="ECO:0007669"/>
    <property type="project" value="TreeGrafter"/>
</dbReference>
<dbReference type="InterPro" id="IPR052709">
    <property type="entry name" value="Transposase-MT_Hybrid"/>
</dbReference>
<dbReference type="GO" id="GO:0015074">
    <property type="term" value="P:DNA integration"/>
    <property type="evidence" value="ECO:0007669"/>
    <property type="project" value="TreeGrafter"/>
</dbReference>
<dbReference type="GO" id="GO:0000793">
    <property type="term" value="C:condensed chromosome"/>
    <property type="evidence" value="ECO:0007669"/>
    <property type="project" value="TreeGrafter"/>
</dbReference>
<dbReference type="GO" id="GO:0000729">
    <property type="term" value="P:DNA double-strand break processing"/>
    <property type="evidence" value="ECO:0007669"/>
    <property type="project" value="TreeGrafter"/>
</dbReference>
<name>A0A026WGN4_OOCBI</name>
<proteinExistence type="predicted"/>
<keyword evidence="1" id="KW-0489">Methyltransferase</keyword>
<dbReference type="GO" id="GO:0031297">
    <property type="term" value="P:replication fork processing"/>
    <property type="evidence" value="ECO:0007669"/>
    <property type="project" value="TreeGrafter"/>
</dbReference>
<dbReference type="GO" id="GO:0035861">
    <property type="term" value="C:site of double-strand break"/>
    <property type="evidence" value="ECO:0007669"/>
    <property type="project" value="TreeGrafter"/>
</dbReference>
<dbReference type="GO" id="GO:0005634">
    <property type="term" value="C:nucleus"/>
    <property type="evidence" value="ECO:0007669"/>
    <property type="project" value="TreeGrafter"/>
</dbReference>
<dbReference type="GO" id="GO:0044547">
    <property type="term" value="F:DNA topoisomerase binding"/>
    <property type="evidence" value="ECO:0007669"/>
    <property type="project" value="TreeGrafter"/>
</dbReference>
<dbReference type="InterPro" id="IPR036397">
    <property type="entry name" value="RNaseH_sf"/>
</dbReference>
<dbReference type="Gene3D" id="3.30.420.10">
    <property type="entry name" value="Ribonuclease H-like superfamily/Ribonuclease H"/>
    <property type="match status" value="1"/>
</dbReference>
<keyword evidence="1" id="KW-0808">Transferase</keyword>
<dbReference type="OMA" id="HERWQKV"/>
<evidence type="ECO:0000313" key="1">
    <source>
        <dbReference type="EMBL" id="EZA55222.1"/>
    </source>
</evidence>
<keyword evidence="2" id="KW-1185">Reference proteome</keyword>
<reference evidence="1 2" key="1">
    <citation type="journal article" date="2014" name="Curr. Biol.">
        <title>The genome of the clonal raider ant Cerapachys biroi.</title>
        <authorList>
            <person name="Oxley P.R."/>
            <person name="Ji L."/>
            <person name="Fetter-Pruneda I."/>
            <person name="McKenzie S.K."/>
            <person name="Li C."/>
            <person name="Hu H."/>
            <person name="Zhang G."/>
            <person name="Kronauer D.J."/>
        </authorList>
    </citation>
    <scope>NUCLEOTIDE SEQUENCE [LARGE SCALE GENOMIC DNA]</scope>
</reference>
<gene>
    <name evidence="1" type="ORF">X777_05209</name>
</gene>
<dbReference type="Proteomes" id="UP000053097">
    <property type="component" value="Unassembled WGS sequence"/>
</dbReference>
<dbReference type="GO" id="GO:0006303">
    <property type="term" value="P:double-strand break repair via nonhomologous end joining"/>
    <property type="evidence" value="ECO:0007669"/>
    <property type="project" value="TreeGrafter"/>
</dbReference>
<dbReference type="GO" id="GO:0003690">
    <property type="term" value="F:double-stranded DNA binding"/>
    <property type="evidence" value="ECO:0007669"/>
    <property type="project" value="TreeGrafter"/>
</dbReference>
<dbReference type="PANTHER" id="PTHR46060:SF2">
    <property type="entry name" value="HISTONE-LYSINE N-METHYLTRANSFERASE SETMAR"/>
    <property type="match status" value="1"/>
</dbReference>
<dbReference type="AlphaFoldDB" id="A0A026WGN4"/>
<dbReference type="GO" id="GO:0032259">
    <property type="term" value="P:methylation"/>
    <property type="evidence" value="ECO:0007669"/>
    <property type="project" value="UniProtKB-KW"/>
</dbReference>
<protein>
    <submittedName>
        <fullName evidence="1">Histone-lysine N-methyltransferase SETMAR</fullName>
    </submittedName>
</protein>